<evidence type="ECO:0000259" key="3">
    <source>
        <dbReference type="PROSITE" id="PS50222"/>
    </source>
</evidence>
<evidence type="ECO:0000313" key="4">
    <source>
        <dbReference type="EMBL" id="KAG2180391.1"/>
    </source>
</evidence>
<dbReference type="PANTHER" id="PTHR23050">
    <property type="entry name" value="CALCIUM BINDING PROTEIN"/>
    <property type="match status" value="1"/>
</dbReference>
<dbReference type="Proteomes" id="UP000612746">
    <property type="component" value="Unassembled WGS sequence"/>
</dbReference>
<dbReference type="InterPro" id="IPR011992">
    <property type="entry name" value="EF-hand-dom_pair"/>
</dbReference>
<dbReference type="SMART" id="SM00054">
    <property type="entry name" value="EFh"/>
    <property type="match status" value="3"/>
</dbReference>
<dbReference type="PROSITE" id="PS50222">
    <property type="entry name" value="EF_HAND_2"/>
    <property type="match status" value="2"/>
</dbReference>
<comment type="caution">
    <text evidence="4">The sequence shown here is derived from an EMBL/GenBank/DDBJ whole genome shotgun (WGS) entry which is preliminary data.</text>
</comment>
<evidence type="ECO:0000313" key="5">
    <source>
        <dbReference type="Proteomes" id="UP000612746"/>
    </source>
</evidence>
<dbReference type="InterPro" id="IPR018247">
    <property type="entry name" value="EF_Hand_1_Ca_BS"/>
</dbReference>
<reference evidence="4" key="1">
    <citation type="submission" date="2020-12" db="EMBL/GenBank/DDBJ databases">
        <title>Metabolic potential, ecology and presence of endohyphal bacteria is reflected in genomic diversity of Mucoromycotina.</title>
        <authorList>
            <person name="Muszewska A."/>
            <person name="Okrasinska A."/>
            <person name="Steczkiewicz K."/>
            <person name="Drgas O."/>
            <person name="Orlowska M."/>
            <person name="Perlinska-Lenart U."/>
            <person name="Aleksandrzak-Piekarczyk T."/>
            <person name="Szatraj K."/>
            <person name="Zielenkiewicz U."/>
            <person name="Pilsyk S."/>
            <person name="Malc E."/>
            <person name="Mieczkowski P."/>
            <person name="Kruszewska J.S."/>
            <person name="Biernat P."/>
            <person name="Pawlowska J."/>
        </authorList>
    </citation>
    <scope>NUCLEOTIDE SEQUENCE</scope>
    <source>
        <strain evidence="4">WA0000051536</strain>
    </source>
</reference>
<proteinExistence type="predicted"/>
<feature type="domain" description="EF-hand" evidence="3">
    <location>
        <begin position="87"/>
        <end position="122"/>
    </location>
</feature>
<feature type="domain" description="EF-hand" evidence="3">
    <location>
        <begin position="123"/>
        <end position="158"/>
    </location>
</feature>
<dbReference type="PROSITE" id="PS00018">
    <property type="entry name" value="EF_HAND_1"/>
    <property type="match status" value="1"/>
</dbReference>
<name>A0A8H7PWC4_9FUNG</name>
<evidence type="ECO:0000256" key="1">
    <source>
        <dbReference type="ARBA" id="ARBA00022737"/>
    </source>
</evidence>
<organism evidence="4 5">
    <name type="scientific">Umbelopsis vinacea</name>
    <dbReference type="NCBI Taxonomy" id="44442"/>
    <lineage>
        <taxon>Eukaryota</taxon>
        <taxon>Fungi</taxon>
        <taxon>Fungi incertae sedis</taxon>
        <taxon>Mucoromycota</taxon>
        <taxon>Mucoromycotina</taxon>
        <taxon>Umbelopsidomycetes</taxon>
        <taxon>Umbelopsidales</taxon>
        <taxon>Umbelopsidaceae</taxon>
        <taxon>Umbelopsis</taxon>
    </lineage>
</organism>
<dbReference type="GO" id="GO:0005509">
    <property type="term" value="F:calcium ion binding"/>
    <property type="evidence" value="ECO:0007669"/>
    <property type="project" value="InterPro"/>
</dbReference>
<keyword evidence="5" id="KW-1185">Reference proteome</keyword>
<dbReference type="EMBL" id="JAEPRA010000009">
    <property type="protein sequence ID" value="KAG2180391.1"/>
    <property type="molecule type" value="Genomic_DNA"/>
</dbReference>
<evidence type="ECO:0000256" key="2">
    <source>
        <dbReference type="ARBA" id="ARBA00022837"/>
    </source>
</evidence>
<dbReference type="CDD" id="cd00051">
    <property type="entry name" value="EFh"/>
    <property type="match status" value="1"/>
</dbReference>
<accession>A0A8H7PWC4</accession>
<protein>
    <recommendedName>
        <fullName evidence="3">EF-hand domain-containing protein</fullName>
    </recommendedName>
</protein>
<dbReference type="InterPro" id="IPR002048">
    <property type="entry name" value="EF_hand_dom"/>
</dbReference>
<dbReference type="Pfam" id="PF00036">
    <property type="entry name" value="EF-hand_1"/>
    <property type="match status" value="1"/>
</dbReference>
<dbReference type="SUPFAM" id="SSF47473">
    <property type="entry name" value="EF-hand"/>
    <property type="match status" value="1"/>
</dbReference>
<keyword evidence="2" id="KW-0106">Calcium</keyword>
<dbReference type="OrthoDB" id="26525at2759"/>
<dbReference type="AlphaFoldDB" id="A0A8H7PWC4"/>
<sequence length="158" mass="17519">MSKRKGAKGKASQSKDAIALAEIEQVFQDFDPGETGILERESAIEAIGVLGAPGGKKLVELMDPENNGFVTYDNFSDIALRALTDRGMDDTVQQAFDLFDKEQNGQFTFEAFKKVAGTVGEDWNMTELREMFDIADKNQDGFIDQSEFMDVMERVGLS</sequence>
<dbReference type="InterPro" id="IPR050145">
    <property type="entry name" value="Centrin_CML-like"/>
</dbReference>
<dbReference type="Gene3D" id="1.10.238.10">
    <property type="entry name" value="EF-hand"/>
    <property type="match status" value="1"/>
</dbReference>
<keyword evidence="1" id="KW-0677">Repeat</keyword>
<gene>
    <name evidence="4" type="ORF">INT44_003393</name>
</gene>